<accession>A0A803P041</accession>
<dbReference type="Pfam" id="PF00011">
    <property type="entry name" value="HSP20"/>
    <property type="match status" value="1"/>
</dbReference>
<evidence type="ECO:0000313" key="6">
    <source>
        <dbReference type="EnsemblPlants" id="cds.evm.model.02.3130"/>
    </source>
</evidence>
<keyword evidence="4" id="KW-0812">Transmembrane</keyword>
<reference evidence="6" key="2">
    <citation type="submission" date="2021-03" db="UniProtKB">
        <authorList>
            <consortium name="EnsemblPlants"/>
        </authorList>
    </citation>
    <scope>IDENTIFICATION</scope>
</reference>
<keyword evidence="7" id="KW-1185">Reference proteome</keyword>
<dbReference type="AlphaFoldDB" id="A0A803P041"/>
<name>A0A803P041_CANSA</name>
<dbReference type="InterPro" id="IPR002068">
    <property type="entry name" value="A-crystallin/Hsp20_dom"/>
</dbReference>
<dbReference type="Proteomes" id="UP000596661">
    <property type="component" value="Chromosome 2"/>
</dbReference>
<comment type="similarity">
    <text evidence="1 2">Belongs to the small heat shock protein (HSP20) family.</text>
</comment>
<dbReference type="Pfam" id="PF13259">
    <property type="entry name" value="clamp_Gag1-like"/>
    <property type="match status" value="1"/>
</dbReference>
<dbReference type="OMA" id="MQATENV"/>
<evidence type="ECO:0000313" key="7">
    <source>
        <dbReference type="Proteomes" id="UP000596661"/>
    </source>
</evidence>
<evidence type="ECO:0000256" key="3">
    <source>
        <dbReference type="SAM" id="MobiDB-lite"/>
    </source>
</evidence>
<dbReference type="PANTHER" id="PTHR33373:SF1">
    <property type="entry name" value="DUF4050 DOMAIN-CONTAINING PROTEIN"/>
    <property type="match status" value="1"/>
</dbReference>
<dbReference type="SUPFAM" id="SSF49764">
    <property type="entry name" value="HSP20-like chaperones"/>
    <property type="match status" value="1"/>
</dbReference>
<dbReference type="InterPro" id="IPR008978">
    <property type="entry name" value="HSP20-like_chaperone"/>
</dbReference>
<feature type="compositionally biased region" description="Basic residues" evidence="3">
    <location>
        <begin position="361"/>
        <end position="372"/>
    </location>
</feature>
<evidence type="ECO:0000256" key="2">
    <source>
        <dbReference type="RuleBase" id="RU003616"/>
    </source>
</evidence>
<protein>
    <recommendedName>
        <fullName evidence="5">SHSP domain-containing protein</fullName>
    </recommendedName>
</protein>
<dbReference type="CDD" id="cd06464">
    <property type="entry name" value="ACD_sHsps-like"/>
    <property type="match status" value="1"/>
</dbReference>
<evidence type="ECO:0000256" key="1">
    <source>
        <dbReference type="PROSITE-ProRule" id="PRU00285"/>
    </source>
</evidence>
<dbReference type="PROSITE" id="PS01031">
    <property type="entry name" value="SHSP"/>
    <property type="match status" value="1"/>
</dbReference>
<evidence type="ECO:0000259" key="5">
    <source>
        <dbReference type="PROSITE" id="PS01031"/>
    </source>
</evidence>
<keyword evidence="4" id="KW-0472">Membrane</keyword>
<dbReference type="InterPro" id="IPR025124">
    <property type="entry name" value="Gag1-like_clamp"/>
</dbReference>
<feature type="compositionally biased region" description="Polar residues" evidence="3">
    <location>
        <begin position="347"/>
        <end position="360"/>
    </location>
</feature>
<dbReference type="Gene3D" id="2.60.40.790">
    <property type="match status" value="1"/>
</dbReference>
<feature type="region of interest" description="Disordered" evidence="3">
    <location>
        <begin position="32"/>
        <end position="65"/>
    </location>
</feature>
<organism evidence="6 7">
    <name type="scientific">Cannabis sativa</name>
    <name type="common">Hemp</name>
    <name type="synonym">Marijuana</name>
    <dbReference type="NCBI Taxonomy" id="3483"/>
    <lineage>
        <taxon>Eukaryota</taxon>
        <taxon>Viridiplantae</taxon>
        <taxon>Streptophyta</taxon>
        <taxon>Embryophyta</taxon>
        <taxon>Tracheophyta</taxon>
        <taxon>Spermatophyta</taxon>
        <taxon>Magnoliopsida</taxon>
        <taxon>eudicotyledons</taxon>
        <taxon>Gunneridae</taxon>
        <taxon>Pentapetalae</taxon>
        <taxon>rosids</taxon>
        <taxon>fabids</taxon>
        <taxon>Rosales</taxon>
        <taxon>Cannabaceae</taxon>
        <taxon>Cannabis</taxon>
    </lineage>
</organism>
<feature type="compositionally biased region" description="Basic residues" evidence="3">
    <location>
        <begin position="193"/>
        <end position="203"/>
    </location>
</feature>
<dbReference type="EnsemblPlants" id="evm.model.02.3130">
    <property type="protein sequence ID" value="cds.evm.model.02.3130"/>
    <property type="gene ID" value="evm.TU.02.3130"/>
</dbReference>
<feature type="transmembrane region" description="Helical" evidence="4">
    <location>
        <begin position="6"/>
        <end position="25"/>
    </location>
</feature>
<feature type="region of interest" description="Disordered" evidence="3">
    <location>
        <begin position="180"/>
        <end position="210"/>
    </location>
</feature>
<dbReference type="PANTHER" id="PTHR33373">
    <property type="entry name" value="OS07G0479600 PROTEIN"/>
    <property type="match status" value="1"/>
</dbReference>
<evidence type="ECO:0000256" key="4">
    <source>
        <dbReference type="SAM" id="Phobius"/>
    </source>
</evidence>
<feature type="domain" description="SHSP" evidence="5">
    <location>
        <begin position="410"/>
        <end position="530"/>
    </location>
</feature>
<feature type="region of interest" description="Disordered" evidence="3">
    <location>
        <begin position="346"/>
        <end position="372"/>
    </location>
</feature>
<dbReference type="EMBL" id="UZAU01000244">
    <property type="status" value="NOT_ANNOTATED_CDS"/>
    <property type="molecule type" value="Genomic_DNA"/>
</dbReference>
<proteinExistence type="inferred from homology"/>
<keyword evidence="4" id="KW-1133">Transmembrane helix</keyword>
<reference evidence="6" key="1">
    <citation type="submission" date="2018-11" db="EMBL/GenBank/DDBJ databases">
        <authorList>
            <person name="Grassa J C."/>
        </authorList>
    </citation>
    <scope>NUCLEOTIDE SEQUENCE [LARGE SCALE GENOMIC DNA]</scope>
</reference>
<dbReference type="Gramene" id="evm.model.02.3130">
    <property type="protein sequence ID" value="cds.evm.model.02.3130"/>
    <property type="gene ID" value="evm.TU.02.3130"/>
</dbReference>
<sequence length="530" mass="59323">MLGSQGLVLATAMVVSSTLLFLTFSKQKFQLSGNRDSEQSSEKIPPSCLSSGNDKEKRERNKKKKVKFAENVKEPKGNGEEFRNGYKKRRRILEMNNNNCRNEISGIQKTPNKNNNRIALYNEVGSVVFLSWNRFSVGLDDLGSSGKSSSRLFRSAIALLIFHILQCRHGSSGCLACHTKPKPVSVDEQPPKRLSHRRSSRKPSHSEDFWTTSTFDMDNSAVQSQGSISSISTNNQTLDPNGVALNANPNEFVNHGLLLWNQSRQRWIGNKKPDNRPPQRDPKLSWNATYESLLGSNKPFPQPIPLANMHQRVLSSPSFVGHGAMERAAIIGGAQRFSTEATEKVATESSEGKQVSVSQGKKSRPVLPRRQRKRGLWRRNQADFPPALFEFFPSSLGNALMQATENVNRLFESLNLSPWSLSGRVKEHDQLYKLKFDVPGLAKEDLKITIDDGVLIIKGEHKEEEEDQSGSDDEFWSSSSKRYGYYNASLVLPDDAKADDVKAELKDGVLSITIPKTEKPKTEAKEVQIH</sequence>